<dbReference type="GO" id="GO:0005634">
    <property type="term" value="C:nucleus"/>
    <property type="evidence" value="ECO:0007669"/>
    <property type="project" value="TreeGrafter"/>
</dbReference>
<name>A0A8T0BZD6_SILME</name>
<dbReference type="Pfam" id="PF25822">
    <property type="entry name" value="UBL_USP40"/>
    <property type="match status" value="1"/>
</dbReference>
<organism evidence="3 4">
    <name type="scientific">Silurus meridionalis</name>
    <name type="common">Southern catfish</name>
    <name type="synonym">Silurus soldatovi meridionalis</name>
    <dbReference type="NCBI Taxonomy" id="175797"/>
    <lineage>
        <taxon>Eukaryota</taxon>
        <taxon>Metazoa</taxon>
        <taxon>Chordata</taxon>
        <taxon>Craniata</taxon>
        <taxon>Vertebrata</taxon>
        <taxon>Euteleostomi</taxon>
        <taxon>Actinopterygii</taxon>
        <taxon>Neopterygii</taxon>
        <taxon>Teleostei</taxon>
        <taxon>Ostariophysi</taxon>
        <taxon>Siluriformes</taxon>
        <taxon>Siluridae</taxon>
        <taxon>Silurus</taxon>
    </lineage>
</organism>
<feature type="region of interest" description="Disordered" evidence="1">
    <location>
        <begin position="1"/>
        <end position="30"/>
    </location>
</feature>
<dbReference type="AlphaFoldDB" id="A0A8T0BZD6"/>
<keyword evidence="4" id="KW-1185">Reference proteome</keyword>
<dbReference type="InterPro" id="IPR038765">
    <property type="entry name" value="Papain-like_cys_pep_sf"/>
</dbReference>
<dbReference type="PANTHER" id="PTHR24006:SF842">
    <property type="entry name" value="UBIQUITIN CARBOXYL-TERMINAL HYDROLASE 40"/>
    <property type="match status" value="1"/>
</dbReference>
<dbReference type="Proteomes" id="UP000606274">
    <property type="component" value="Unassembled WGS sequence"/>
</dbReference>
<protein>
    <recommendedName>
        <fullName evidence="2">USP domain-containing protein</fullName>
    </recommendedName>
</protein>
<dbReference type="InterPro" id="IPR018200">
    <property type="entry name" value="USP_CS"/>
</dbReference>
<dbReference type="PANTHER" id="PTHR24006">
    <property type="entry name" value="UBIQUITIN CARBOXYL-TERMINAL HYDROLASE"/>
    <property type="match status" value="1"/>
</dbReference>
<dbReference type="PROSITE" id="PS00972">
    <property type="entry name" value="USP_1"/>
    <property type="match status" value="1"/>
</dbReference>
<proteinExistence type="predicted"/>
<dbReference type="InterPro" id="IPR057763">
    <property type="entry name" value="UBL_USP40"/>
</dbReference>
<evidence type="ECO:0000256" key="1">
    <source>
        <dbReference type="SAM" id="MobiDB-lite"/>
    </source>
</evidence>
<feature type="compositionally biased region" description="Low complexity" evidence="1">
    <location>
        <begin position="13"/>
        <end position="23"/>
    </location>
</feature>
<feature type="compositionally biased region" description="Acidic residues" evidence="1">
    <location>
        <begin position="1"/>
        <end position="12"/>
    </location>
</feature>
<evidence type="ECO:0000313" key="3">
    <source>
        <dbReference type="EMBL" id="KAF7710997.1"/>
    </source>
</evidence>
<dbReference type="PROSITE" id="PS50235">
    <property type="entry name" value="USP_3"/>
    <property type="match status" value="1"/>
</dbReference>
<evidence type="ECO:0000313" key="4">
    <source>
        <dbReference type="Proteomes" id="UP000606274"/>
    </source>
</evidence>
<sequence>MFGDLFEEEEESSSTATSTTTQSKGKVCEPPPPRGKLKLCGIRNQGSTCYLNSLLQTLLHTPEFREELFRLGPEELGNLEDKDKPVAKVRVIPLEMQNLFARLLLLDEQTTTTAALTESFGWTNHEETTQQDVQELNRILFSALESSLVGTSGSTLIQRLYHGTLINNITCNYCHNISERQEDFLDLTVCVGGVNSLEEALWSMFVAEEVFEGNNLYRCSHCDKLVTATKSAKLRKLPPFLTVSLLRFSFDFDKCERFKETRRYSFPLSINLRPFCEQRAEPDFVAENAQDESEVGPDCGMGAEPVSGHWFDLNDSMVTAIRETVGNPAFGVPPHLLQMVQEENAKLQQRRTEFEVSSNSVEIRLHFASHYCVENGALKLINTHTDTHTLTLSFDRRRTVGNLRLAVYQIQDAWEGDMALTIAKNLPAGLHLYDTLTDDQQPLCSAGVSNGSDLFVWNGTEVNGVCVQTGAEYEPLLLNILRPGGVEPGSAGMDGVDSKSDVSGLVRMMHGFGGGATLGGVRDALSLQEALVCQQAKEARPGGEGGGASKWKVYSPEAMRRTLRQLTLRDGDTLLLLPHTHLDNSVFSVSEDVVTVTTPSDCRWLQVELYTHTTQEENVMKIPAAGSTLLSEVKERALEEMQQHFTGGVCCLRQRDRTGKLLPPVREDLAVRDAGIKLMTSLCLCPGHAPKASQLFLFFSVAPPTGPELEIIVEETLTVKECLIAMLQEAGLNGLAVKPHTDSADSDIDIGELTVHNFVSSALLPLILCKEEGDLQPEEQREEPKELRVNLDSFYAPQFNYDFRNLKDESKCARGGEPYFRPCGWFRFALKVLDKYPDGNTWLGPGGWRHQSVDGEWPVSYHGTGRQGQNQISGLREPQEFGIFSTPDIKLAEQDGELHKEFTSKTGKSYRVIMQNRINPEHRLKKSDSLWLVRIPLEVYALTDTKNRKEEMKKIVDQSIRPYGILLKEM</sequence>
<evidence type="ECO:0000259" key="2">
    <source>
        <dbReference type="PROSITE" id="PS50235"/>
    </source>
</evidence>
<dbReference type="GO" id="GO:0016579">
    <property type="term" value="P:protein deubiquitination"/>
    <property type="evidence" value="ECO:0007669"/>
    <property type="project" value="InterPro"/>
</dbReference>
<dbReference type="InterPro" id="IPR001394">
    <property type="entry name" value="Peptidase_C19_UCH"/>
</dbReference>
<dbReference type="FunFam" id="3.90.70.10:FF:000043">
    <property type="entry name" value="Ubiquitin carboxyl-terminal hydrolase 40"/>
    <property type="match status" value="1"/>
</dbReference>
<feature type="domain" description="USP" evidence="2">
    <location>
        <begin position="40"/>
        <end position="342"/>
    </location>
</feature>
<dbReference type="InterPro" id="IPR028889">
    <property type="entry name" value="USP"/>
</dbReference>
<accession>A0A8T0BZD6</accession>
<dbReference type="EMBL" id="JABFDY010000001">
    <property type="protein sequence ID" value="KAF7710997.1"/>
    <property type="molecule type" value="Genomic_DNA"/>
</dbReference>
<dbReference type="GO" id="GO:0005829">
    <property type="term" value="C:cytosol"/>
    <property type="evidence" value="ECO:0007669"/>
    <property type="project" value="TreeGrafter"/>
</dbReference>
<comment type="caution">
    <text evidence="3">The sequence shown here is derived from an EMBL/GenBank/DDBJ whole genome shotgun (WGS) entry which is preliminary data.</text>
</comment>
<dbReference type="GO" id="GO:0004843">
    <property type="term" value="F:cysteine-type deubiquitinase activity"/>
    <property type="evidence" value="ECO:0007669"/>
    <property type="project" value="InterPro"/>
</dbReference>
<dbReference type="SUPFAM" id="SSF54001">
    <property type="entry name" value="Cysteine proteinases"/>
    <property type="match status" value="1"/>
</dbReference>
<dbReference type="Pfam" id="PF00443">
    <property type="entry name" value="UCH"/>
    <property type="match status" value="1"/>
</dbReference>
<reference evidence="3" key="1">
    <citation type="submission" date="2020-08" db="EMBL/GenBank/DDBJ databases">
        <title>Chromosome-level assembly of Southern catfish (Silurus meridionalis) provides insights into visual adaptation to the nocturnal and benthic lifestyles.</title>
        <authorList>
            <person name="Zhang Y."/>
            <person name="Wang D."/>
            <person name="Peng Z."/>
        </authorList>
    </citation>
    <scope>NUCLEOTIDE SEQUENCE</scope>
    <source>
        <strain evidence="3">SWU-2019-XX</strain>
        <tissue evidence="3">Muscle</tissue>
    </source>
</reference>
<gene>
    <name evidence="3" type="ORF">HF521_000008</name>
</gene>
<dbReference type="Gene3D" id="3.90.70.10">
    <property type="entry name" value="Cysteine proteinases"/>
    <property type="match status" value="1"/>
</dbReference>
<dbReference type="InterPro" id="IPR050164">
    <property type="entry name" value="Peptidase_C19"/>
</dbReference>